<sequence length="71" mass="7731">MRGILEWLSRFKHDLVAVPGAERVTTEEHERIFQAISSGDADGAATAMTGHLRRANSFFQSEAGADLSPES</sequence>
<dbReference type="Proteomes" id="UP001220530">
    <property type="component" value="Chromosome"/>
</dbReference>
<keyword evidence="6" id="KW-1185">Reference proteome</keyword>
<feature type="domain" description="GntR C-terminal" evidence="4">
    <location>
        <begin position="4"/>
        <end position="53"/>
    </location>
</feature>
<accession>A0ABY7YJF0</accession>
<keyword evidence="3" id="KW-0804">Transcription</keyword>
<dbReference type="EMBL" id="CP118246">
    <property type="protein sequence ID" value="WDR01324.1"/>
    <property type="molecule type" value="Genomic_DNA"/>
</dbReference>
<reference evidence="5 6" key="1">
    <citation type="submission" date="2023-02" db="EMBL/GenBank/DDBJ databases">
        <title>Devosia algicola sp. nov., isolated from the phycosphere of marine algae.</title>
        <authorList>
            <person name="Kim J.M."/>
            <person name="Lee J.K."/>
            <person name="Choi B.J."/>
            <person name="Bayburt H."/>
            <person name="Jeon C.O."/>
        </authorList>
    </citation>
    <scope>NUCLEOTIDE SEQUENCE [LARGE SCALE GENOMIC DNA]</scope>
    <source>
        <strain evidence="5 6">G20-9</strain>
    </source>
</reference>
<protein>
    <submittedName>
        <fullName evidence="5">FCD domain-containing protein</fullName>
    </submittedName>
</protein>
<evidence type="ECO:0000313" key="5">
    <source>
        <dbReference type="EMBL" id="WDR01324.1"/>
    </source>
</evidence>
<evidence type="ECO:0000256" key="1">
    <source>
        <dbReference type="ARBA" id="ARBA00023015"/>
    </source>
</evidence>
<dbReference type="InterPro" id="IPR008920">
    <property type="entry name" value="TF_FadR/GntR_C"/>
</dbReference>
<dbReference type="RefSeq" id="WP_282217735.1">
    <property type="nucleotide sequence ID" value="NZ_CP118246.1"/>
</dbReference>
<keyword evidence="1" id="KW-0805">Transcription regulation</keyword>
<evidence type="ECO:0000256" key="3">
    <source>
        <dbReference type="ARBA" id="ARBA00023163"/>
    </source>
</evidence>
<evidence type="ECO:0000313" key="6">
    <source>
        <dbReference type="Proteomes" id="UP001220530"/>
    </source>
</evidence>
<gene>
    <name evidence="5" type="ORF">PSQ19_10820</name>
</gene>
<evidence type="ECO:0000259" key="4">
    <source>
        <dbReference type="Pfam" id="PF07729"/>
    </source>
</evidence>
<proteinExistence type="predicted"/>
<keyword evidence="2" id="KW-0238">DNA-binding</keyword>
<dbReference type="Gene3D" id="1.20.120.530">
    <property type="entry name" value="GntR ligand-binding domain-like"/>
    <property type="match status" value="1"/>
</dbReference>
<dbReference type="InterPro" id="IPR011711">
    <property type="entry name" value="GntR_C"/>
</dbReference>
<evidence type="ECO:0000256" key="2">
    <source>
        <dbReference type="ARBA" id="ARBA00023125"/>
    </source>
</evidence>
<name>A0ABY7YJF0_9HYPH</name>
<dbReference type="Pfam" id="PF07729">
    <property type="entry name" value="FCD"/>
    <property type="match status" value="1"/>
</dbReference>
<organism evidence="5 6">
    <name type="scientific">Devosia algicola</name>
    <dbReference type="NCBI Taxonomy" id="3026418"/>
    <lineage>
        <taxon>Bacteria</taxon>
        <taxon>Pseudomonadati</taxon>
        <taxon>Pseudomonadota</taxon>
        <taxon>Alphaproteobacteria</taxon>
        <taxon>Hyphomicrobiales</taxon>
        <taxon>Devosiaceae</taxon>
        <taxon>Devosia</taxon>
    </lineage>
</organism>
<dbReference type="SUPFAM" id="SSF48008">
    <property type="entry name" value="GntR ligand-binding domain-like"/>
    <property type="match status" value="1"/>
</dbReference>